<dbReference type="InterPro" id="IPR020845">
    <property type="entry name" value="AMP-binding_CS"/>
</dbReference>
<organism evidence="2 3">
    <name type="scientific">Kibdelosporangium lantanae</name>
    <dbReference type="NCBI Taxonomy" id="1497396"/>
    <lineage>
        <taxon>Bacteria</taxon>
        <taxon>Bacillati</taxon>
        <taxon>Actinomycetota</taxon>
        <taxon>Actinomycetes</taxon>
        <taxon>Pseudonocardiales</taxon>
        <taxon>Pseudonocardiaceae</taxon>
        <taxon>Kibdelosporangium</taxon>
    </lineage>
</organism>
<feature type="non-terminal residue" evidence="2">
    <location>
        <position position="265"/>
    </location>
</feature>
<proteinExistence type="predicted"/>
<dbReference type="Gene3D" id="3.40.50.12780">
    <property type="entry name" value="N-terminal domain of ligase-like"/>
    <property type="match status" value="1"/>
</dbReference>
<sequence>AYSPLDPTWPAARVRAITNRLGSVVVDPATLADLRSTGGDAPHRELTDEDLAVIVFTSGTTGEPKGVLVPHRTVIRQPSCSADIDFTSPPVMPLAAAVPWDAMAFELWGTILSGGTLVIIADRFLTPARLREVVATHGVDTVLLSTSLFNMHVEEDIDAFRGIRQVLTGGEQQSADNVFAFVARYPSTALVNLYGPTENGLFSTTHRFTAEDAAHGRVPIGKPPRGTTVFLVDGEIIVGGDGLTHGYLADPEGTARRFVRMTVDG</sequence>
<dbReference type="InterPro" id="IPR042099">
    <property type="entry name" value="ANL_N_sf"/>
</dbReference>
<dbReference type="InterPro" id="IPR000873">
    <property type="entry name" value="AMP-dep_synth/lig_dom"/>
</dbReference>
<dbReference type="InterPro" id="IPR020459">
    <property type="entry name" value="AMP-binding"/>
</dbReference>
<dbReference type="EMBL" id="JBHTIS010002792">
    <property type="protein sequence ID" value="MFD1050373.1"/>
    <property type="molecule type" value="Genomic_DNA"/>
</dbReference>
<dbReference type="PANTHER" id="PTHR45527:SF1">
    <property type="entry name" value="FATTY ACID SYNTHASE"/>
    <property type="match status" value="1"/>
</dbReference>
<accession>A0ABW3MIC1</accession>
<dbReference type="PANTHER" id="PTHR45527">
    <property type="entry name" value="NONRIBOSOMAL PEPTIDE SYNTHETASE"/>
    <property type="match status" value="1"/>
</dbReference>
<protein>
    <submittedName>
        <fullName evidence="2">AMP-binding protein</fullName>
    </submittedName>
</protein>
<keyword evidence="3" id="KW-1185">Reference proteome</keyword>
<dbReference type="SUPFAM" id="SSF56801">
    <property type="entry name" value="Acetyl-CoA synthetase-like"/>
    <property type="match status" value="1"/>
</dbReference>
<dbReference type="PROSITE" id="PS00455">
    <property type="entry name" value="AMP_BINDING"/>
    <property type="match status" value="1"/>
</dbReference>
<evidence type="ECO:0000313" key="3">
    <source>
        <dbReference type="Proteomes" id="UP001597045"/>
    </source>
</evidence>
<feature type="non-terminal residue" evidence="2">
    <location>
        <position position="1"/>
    </location>
</feature>
<evidence type="ECO:0000313" key="2">
    <source>
        <dbReference type="EMBL" id="MFD1050373.1"/>
    </source>
</evidence>
<dbReference type="Pfam" id="PF00501">
    <property type="entry name" value="AMP-binding"/>
    <property type="match status" value="1"/>
</dbReference>
<name>A0ABW3MIC1_9PSEU</name>
<feature type="domain" description="AMP-dependent synthetase/ligase" evidence="1">
    <location>
        <begin position="40"/>
        <end position="248"/>
    </location>
</feature>
<evidence type="ECO:0000259" key="1">
    <source>
        <dbReference type="Pfam" id="PF00501"/>
    </source>
</evidence>
<comment type="caution">
    <text evidence="2">The sequence shown here is derived from an EMBL/GenBank/DDBJ whole genome shotgun (WGS) entry which is preliminary data.</text>
</comment>
<gene>
    <name evidence="2" type="ORF">ACFQ1S_35030</name>
</gene>
<reference evidence="3" key="1">
    <citation type="journal article" date="2019" name="Int. J. Syst. Evol. Microbiol.">
        <title>The Global Catalogue of Microorganisms (GCM) 10K type strain sequencing project: providing services to taxonomists for standard genome sequencing and annotation.</title>
        <authorList>
            <consortium name="The Broad Institute Genomics Platform"/>
            <consortium name="The Broad Institute Genome Sequencing Center for Infectious Disease"/>
            <person name="Wu L."/>
            <person name="Ma J."/>
        </authorList>
    </citation>
    <scope>NUCLEOTIDE SEQUENCE [LARGE SCALE GENOMIC DNA]</scope>
    <source>
        <strain evidence="3">JCM 31486</strain>
    </source>
</reference>
<dbReference type="PRINTS" id="PR00154">
    <property type="entry name" value="AMPBINDING"/>
</dbReference>
<dbReference type="Proteomes" id="UP001597045">
    <property type="component" value="Unassembled WGS sequence"/>
</dbReference>